<gene>
    <name evidence="1" type="ORF">F0185_30145</name>
</gene>
<dbReference type="Proteomes" id="UP000785613">
    <property type="component" value="Unassembled WGS sequence"/>
</dbReference>
<evidence type="ECO:0000313" key="2">
    <source>
        <dbReference type="Proteomes" id="UP000785613"/>
    </source>
</evidence>
<sequence length="70" mass="8216">MQRITAQHLARAIEALRTMTMERKTALADEVFQQQPTLFGSFLVLTRFGVSFEKMEFLLERLFVCFLAMR</sequence>
<accession>A0ABX0LSK5</accession>
<evidence type="ECO:0000313" key="1">
    <source>
        <dbReference type="EMBL" id="NHZ37828.1"/>
    </source>
</evidence>
<protein>
    <submittedName>
        <fullName evidence="1">Uncharacterized protein</fullName>
    </submittedName>
</protein>
<organism evidence="1 2">
    <name type="scientific">Massilia rubra</name>
    <dbReference type="NCBI Taxonomy" id="2607910"/>
    <lineage>
        <taxon>Bacteria</taxon>
        <taxon>Pseudomonadati</taxon>
        <taxon>Pseudomonadota</taxon>
        <taxon>Betaproteobacteria</taxon>
        <taxon>Burkholderiales</taxon>
        <taxon>Oxalobacteraceae</taxon>
        <taxon>Telluria group</taxon>
        <taxon>Massilia</taxon>
    </lineage>
</organism>
<name>A0ABX0LSK5_9BURK</name>
<comment type="caution">
    <text evidence="1">The sequence shown here is derived from an EMBL/GenBank/DDBJ whole genome shotgun (WGS) entry which is preliminary data.</text>
</comment>
<dbReference type="EMBL" id="VUYU01000034">
    <property type="protein sequence ID" value="NHZ37828.1"/>
    <property type="molecule type" value="Genomic_DNA"/>
</dbReference>
<dbReference type="RefSeq" id="WP_167231670.1">
    <property type="nucleotide sequence ID" value="NZ_VUYU01000034.1"/>
</dbReference>
<proteinExistence type="predicted"/>
<reference evidence="1 2" key="1">
    <citation type="submission" date="2019-09" db="EMBL/GenBank/DDBJ databases">
        <title>Taxonomy of Antarctic Massilia spp.: description of Massilia rubra sp. nov., Massilia aquatica sp. nov., Massilia mucilaginosa sp. nov., Massilia frigida sp. nov. isolated from streams, lakes and regoliths.</title>
        <authorList>
            <person name="Holochova P."/>
            <person name="Sedlacek I."/>
            <person name="Kralova S."/>
            <person name="Maslanova I."/>
            <person name="Busse H.-J."/>
            <person name="Stankova E."/>
            <person name="Vrbovska V."/>
            <person name="Kovarovic V."/>
            <person name="Bartak M."/>
            <person name="Svec P."/>
            <person name="Pantucek R."/>
        </authorList>
    </citation>
    <scope>NUCLEOTIDE SEQUENCE [LARGE SCALE GENOMIC DNA]</scope>
    <source>
        <strain evidence="1 2">CCM 8692</strain>
    </source>
</reference>
<keyword evidence="2" id="KW-1185">Reference proteome</keyword>